<organism evidence="2 3">
    <name type="scientific">Acrocarpospora corrugata</name>
    <dbReference type="NCBI Taxonomy" id="35763"/>
    <lineage>
        <taxon>Bacteria</taxon>
        <taxon>Bacillati</taxon>
        <taxon>Actinomycetota</taxon>
        <taxon>Actinomycetes</taxon>
        <taxon>Streptosporangiales</taxon>
        <taxon>Streptosporangiaceae</taxon>
        <taxon>Acrocarpospora</taxon>
    </lineage>
</organism>
<evidence type="ECO:0000313" key="2">
    <source>
        <dbReference type="EMBL" id="GER99033.1"/>
    </source>
</evidence>
<dbReference type="GO" id="GO:0008782">
    <property type="term" value="F:adenosylhomocysteine nucleosidase activity"/>
    <property type="evidence" value="ECO:0007669"/>
    <property type="project" value="TreeGrafter"/>
</dbReference>
<keyword evidence="3" id="KW-1185">Reference proteome</keyword>
<dbReference type="GO" id="GO:0005829">
    <property type="term" value="C:cytosol"/>
    <property type="evidence" value="ECO:0007669"/>
    <property type="project" value="TreeGrafter"/>
</dbReference>
<dbReference type="Pfam" id="PF01048">
    <property type="entry name" value="PNP_UDP_1"/>
    <property type="match status" value="1"/>
</dbReference>
<dbReference type="Gene3D" id="3.40.50.1580">
    <property type="entry name" value="Nucleoside phosphorylase domain"/>
    <property type="match status" value="1"/>
</dbReference>
<dbReference type="InterPro" id="IPR000845">
    <property type="entry name" value="Nucleoside_phosphorylase_d"/>
</dbReference>
<evidence type="ECO:0000313" key="3">
    <source>
        <dbReference type="Proteomes" id="UP000334990"/>
    </source>
</evidence>
<dbReference type="InterPro" id="IPR035994">
    <property type="entry name" value="Nucleoside_phosphorylase_sf"/>
</dbReference>
<name>A0A5M3VRB3_9ACTN</name>
<dbReference type="GO" id="GO:0019284">
    <property type="term" value="P:L-methionine salvage from S-adenosylmethionine"/>
    <property type="evidence" value="ECO:0007669"/>
    <property type="project" value="TreeGrafter"/>
</dbReference>
<gene>
    <name evidence="2" type="ORF">Acor_10970</name>
</gene>
<dbReference type="RefSeq" id="WP_155335452.1">
    <property type="nucleotide sequence ID" value="NZ_BAAABN010000042.1"/>
</dbReference>
<dbReference type="GO" id="GO:0008930">
    <property type="term" value="F:methylthioadenosine nucleosidase activity"/>
    <property type="evidence" value="ECO:0007669"/>
    <property type="project" value="TreeGrafter"/>
</dbReference>
<dbReference type="OrthoDB" id="3665249at2"/>
<evidence type="ECO:0000259" key="1">
    <source>
        <dbReference type="Pfam" id="PF01048"/>
    </source>
</evidence>
<sequence>MDGGVSTTRTGIGVITTTPGEMGAVRDVLDLTLTASGTIPCYEGTVHARGTSTRVAAVRAPGATDAFTHLARNYAPEIVVFTGLADGLDPRLSPGDVVAATEIIEYDFRWETSTETSHWGSARNGPGSLTHAVNCFFTDYGRPAHFQTEDARGVTRAHRVLNGPIGTGHAVAAEPLGDLRAVNDRLLAADAAALGLARAFDDREESLGTRGWVVIRGIAGSAAQARTDTSEATAAWHAAAVLQSLIPYLLLNTR</sequence>
<dbReference type="Proteomes" id="UP000334990">
    <property type="component" value="Unassembled WGS sequence"/>
</dbReference>
<accession>A0A5M3VRB3</accession>
<feature type="domain" description="Nucleoside phosphorylase" evidence="1">
    <location>
        <begin position="12"/>
        <end position="113"/>
    </location>
</feature>
<dbReference type="AlphaFoldDB" id="A0A5M3VRB3"/>
<dbReference type="SUPFAM" id="SSF53167">
    <property type="entry name" value="Purine and uridine phosphorylases"/>
    <property type="match status" value="1"/>
</dbReference>
<comment type="caution">
    <text evidence="2">The sequence shown here is derived from an EMBL/GenBank/DDBJ whole genome shotgun (WGS) entry which is preliminary data.</text>
</comment>
<protein>
    <recommendedName>
        <fullName evidence="1">Nucleoside phosphorylase domain-containing protein</fullName>
    </recommendedName>
</protein>
<dbReference type="PANTHER" id="PTHR46832">
    <property type="entry name" value="5'-METHYLTHIOADENOSINE/S-ADENOSYLHOMOCYSTEINE NUCLEOSIDASE"/>
    <property type="match status" value="1"/>
</dbReference>
<proteinExistence type="predicted"/>
<dbReference type="EMBL" id="BLAD01000038">
    <property type="protein sequence ID" value="GER99033.1"/>
    <property type="molecule type" value="Genomic_DNA"/>
</dbReference>
<dbReference type="PANTHER" id="PTHR46832:SF1">
    <property type="entry name" value="5'-METHYLTHIOADENOSINE_S-ADENOSYLHOMOCYSTEINE NUCLEOSIDASE"/>
    <property type="match status" value="1"/>
</dbReference>
<dbReference type="GO" id="GO:0009116">
    <property type="term" value="P:nucleoside metabolic process"/>
    <property type="evidence" value="ECO:0007669"/>
    <property type="project" value="InterPro"/>
</dbReference>
<reference evidence="2 3" key="1">
    <citation type="submission" date="2019-10" db="EMBL/GenBank/DDBJ databases">
        <title>Whole genome shotgun sequence of Acrocarpospora corrugata NBRC 13972.</title>
        <authorList>
            <person name="Ichikawa N."/>
            <person name="Kimura A."/>
            <person name="Kitahashi Y."/>
            <person name="Komaki H."/>
            <person name="Oguchi A."/>
        </authorList>
    </citation>
    <scope>NUCLEOTIDE SEQUENCE [LARGE SCALE GENOMIC DNA]</scope>
    <source>
        <strain evidence="2 3">NBRC 13972</strain>
    </source>
</reference>